<organism evidence="6 7">
    <name type="scientific">Luteibacter rhizovicinus DSM 16549</name>
    <dbReference type="NCBI Taxonomy" id="1440763"/>
    <lineage>
        <taxon>Bacteria</taxon>
        <taxon>Pseudomonadati</taxon>
        <taxon>Pseudomonadota</taxon>
        <taxon>Gammaproteobacteria</taxon>
        <taxon>Lysobacterales</taxon>
        <taxon>Rhodanobacteraceae</taxon>
        <taxon>Luteibacter</taxon>
    </lineage>
</organism>
<evidence type="ECO:0000313" key="7">
    <source>
        <dbReference type="Proteomes" id="UP000182987"/>
    </source>
</evidence>
<dbReference type="KEGG" id="lrz:BJI69_21300"/>
<dbReference type="PANTHER" id="PTHR45138">
    <property type="entry name" value="REGULATORY COMPONENTS OF SENSORY TRANSDUCTION SYSTEM"/>
    <property type="match status" value="1"/>
</dbReference>
<feature type="transmembrane region" description="Helical" evidence="4">
    <location>
        <begin position="190"/>
        <end position="209"/>
    </location>
</feature>
<reference evidence="7" key="1">
    <citation type="submission" date="2016-09" db="EMBL/GenBank/DDBJ databases">
        <authorList>
            <person name="Lysoe E."/>
        </authorList>
    </citation>
    <scope>NUCLEOTIDE SEQUENCE [LARGE SCALE GENOMIC DNA]</scope>
    <source>
        <strain evidence="7">LJ96T</strain>
    </source>
</reference>
<feature type="transmembrane region" description="Helical" evidence="4">
    <location>
        <begin position="12"/>
        <end position="31"/>
    </location>
</feature>
<evidence type="ECO:0000256" key="1">
    <source>
        <dbReference type="ARBA" id="ARBA00001946"/>
    </source>
</evidence>
<dbReference type="SUPFAM" id="SSF55073">
    <property type="entry name" value="Nucleotide cyclase"/>
    <property type="match status" value="1"/>
</dbReference>
<accession>A0A1L3EYV2</accession>
<dbReference type="Gene3D" id="3.30.70.270">
    <property type="match status" value="1"/>
</dbReference>
<protein>
    <recommendedName>
        <fullName evidence="2">diguanylate cyclase</fullName>
        <ecNumber evidence="2">2.7.7.65</ecNumber>
    </recommendedName>
</protein>
<feature type="transmembrane region" description="Helical" evidence="4">
    <location>
        <begin position="37"/>
        <end position="55"/>
    </location>
</feature>
<sequence length="492" mass="54313">MARQPLTHYAMYAVLIAVLPLAHLLVPSAIHEQTPELADYAMLLSAVLAFAYTVLCLRKPGYDRRYMVCLALGVGCWIAGMSYAIARSGTDENLVSTYVLFVSYGAPLLYAAVTTSDEPSSHPRRVVDGILLILLVVLCYLGVRDLTDGNGFLKPEDMGWVVVAFDVENLFLLGTFLVRYLTAPNEGDRRFFGIGTAFLALYAICVGVHNHDELYPATLALQRIADVLPTVPFVALICLLHANAAPRPFEPIRHAWARQLSMSLAPGLLLAAIFALSLGITERQGMFGRTVLALAMLAYVVRVTQTQFWFARTRDRLAEALSTVERVSLLDELTGIPNRRAFDQALDERTKASVREQRPLSVLMIDIDHFKTFNDTLGHPEGDVALRSVARLLAGALRRPTDFIARYGGEEFVVLLPGTDQEGAQVVARRMNRVVYDAQLEHINGIDSRVTVSIGVATRAPEKMYGVVTHADRALYRAKHAGRNRFVAETAD</sequence>
<evidence type="ECO:0000313" key="6">
    <source>
        <dbReference type="EMBL" id="APG06190.1"/>
    </source>
</evidence>
<feature type="transmembrane region" description="Helical" evidence="4">
    <location>
        <begin position="98"/>
        <end position="114"/>
    </location>
</feature>
<feature type="transmembrane region" description="Helical" evidence="4">
    <location>
        <begin position="67"/>
        <end position="86"/>
    </location>
</feature>
<feature type="transmembrane region" description="Helical" evidence="4">
    <location>
        <begin position="158"/>
        <end position="178"/>
    </location>
</feature>
<keyword evidence="4" id="KW-1133">Transmembrane helix</keyword>
<dbReference type="CDD" id="cd01949">
    <property type="entry name" value="GGDEF"/>
    <property type="match status" value="1"/>
</dbReference>
<dbReference type="GO" id="GO:0052621">
    <property type="term" value="F:diguanylate cyclase activity"/>
    <property type="evidence" value="ECO:0007669"/>
    <property type="project" value="UniProtKB-EC"/>
</dbReference>
<dbReference type="Proteomes" id="UP000182987">
    <property type="component" value="Chromosome"/>
</dbReference>
<evidence type="ECO:0000256" key="4">
    <source>
        <dbReference type="SAM" id="Phobius"/>
    </source>
</evidence>
<dbReference type="InterPro" id="IPR043128">
    <property type="entry name" value="Rev_trsase/Diguanyl_cyclase"/>
</dbReference>
<dbReference type="PROSITE" id="PS50887">
    <property type="entry name" value="GGDEF"/>
    <property type="match status" value="1"/>
</dbReference>
<dbReference type="Pfam" id="PF00990">
    <property type="entry name" value="GGDEF"/>
    <property type="match status" value="1"/>
</dbReference>
<dbReference type="FunFam" id="3.30.70.270:FF:000001">
    <property type="entry name" value="Diguanylate cyclase domain protein"/>
    <property type="match status" value="1"/>
</dbReference>
<dbReference type="NCBIfam" id="TIGR00254">
    <property type="entry name" value="GGDEF"/>
    <property type="match status" value="1"/>
</dbReference>
<comment type="catalytic activity">
    <reaction evidence="3">
        <text>2 GTP = 3',3'-c-di-GMP + 2 diphosphate</text>
        <dbReference type="Rhea" id="RHEA:24898"/>
        <dbReference type="ChEBI" id="CHEBI:33019"/>
        <dbReference type="ChEBI" id="CHEBI:37565"/>
        <dbReference type="ChEBI" id="CHEBI:58805"/>
        <dbReference type="EC" id="2.7.7.65"/>
    </reaction>
</comment>
<dbReference type="SMART" id="SM00267">
    <property type="entry name" value="GGDEF"/>
    <property type="match status" value="1"/>
</dbReference>
<proteinExistence type="predicted"/>
<gene>
    <name evidence="6" type="ORF">BJI69_21300</name>
</gene>
<evidence type="ECO:0000256" key="3">
    <source>
        <dbReference type="ARBA" id="ARBA00034247"/>
    </source>
</evidence>
<dbReference type="GO" id="GO:0005886">
    <property type="term" value="C:plasma membrane"/>
    <property type="evidence" value="ECO:0007669"/>
    <property type="project" value="TreeGrafter"/>
</dbReference>
<dbReference type="RefSeq" id="WP_053057227.1">
    <property type="nucleotide sequence ID" value="NZ_CP017480.1"/>
</dbReference>
<feature type="domain" description="GGDEF" evidence="5">
    <location>
        <begin position="358"/>
        <end position="491"/>
    </location>
</feature>
<dbReference type="AlphaFoldDB" id="A0A1L3EYV2"/>
<feature type="transmembrane region" description="Helical" evidence="4">
    <location>
        <begin position="286"/>
        <end position="304"/>
    </location>
</feature>
<dbReference type="InterPro" id="IPR000160">
    <property type="entry name" value="GGDEF_dom"/>
</dbReference>
<keyword evidence="7" id="KW-1185">Reference proteome</keyword>
<comment type="cofactor">
    <cofactor evidence="1">
        <name>Mg(2+)</name>
        <dbReference type="ChEBI" id="CHEBI:18420"/>
    </cofactor>
</comment>
<dbReference type="OrthoDB" id="9803824at2"/>
<dbReference type="InterPro" id="IPR050469">
    <property type="entry name" value="Diguanylate_Cyclase"/>
</dbReference>
<dbReference type="EC" id="2.7.7.65" evidence="2"/>
<feature type="transmembrane region" description="Helical" evidence="4">
    <location>
        <begin position="221"/>
        <end position="240"/>
    </location>
</feature>
<dbReference type="EMBL" id="CP017480">
    <property type="protein sequence ID" value="APG06190.1"/>
    <property type="molecule type" value="Genomic_DNA"/>
</dbReference>
<dbReference type="PANTHER" id="PTHR45138:SF9">
    <property type="entry name" value="DIGUANYLATE CYCLASE DGCM-RELATED"/>
    <property type="match status" value="1"/>
</dbReference>
<dbReference type="GO" id="GO:0043709">
    <property type="term" value="P:cell adhesion involved in single-species biofilm formation"/>
    <property type="evidence" value="ECO:0007669"/>
    <property type="project" value="TreeGrafter"/>
</dbReference>
<evidence type="ECO:0000259" key="5">
    <source>
        <dbReference type="PROSITE" id="PS50887"/>
    </source>
</evidence>
<name>A0A1L3EYV2_9GAMM</name>
<dbReference type="STRING" id="1440763.BJI69_21300"/>
<evidence type="ECO:0000256" key="2">
    <source>
        <dbReference type="ARBA" id="ARBA00012528"/>
    </source>
</evidence>
<keyword evidence="4" id="KW-0472">Membrane</keyword>
<keyword evidence="4" id="KW-0812">Transmembrane</keyword>
<dbReference type="GO" id="GO:1902201">
    <property type="term" value="P:negative regulation of bacterial-type flagellum-dependent cell motility"/>
    <property type="evidence" value="ECO:0007669"/>
    <property type="project" value="TreeGrafter"/>
</dbReference>
<feature type="transmembrane region" description="Helical" evidence="4">
    <location>
        <begin position="126"/>
        <end position="143"/>
    </location>
</feature>
<dbReference type="InterPro" id="IPR029787">
    <property type="entry name" value="Nucleotide_cyclase"/>
</dbReference>
<feature type="transmembrane region" description="Helical" evidence="4">
    <location>
        <begin position="260"/>
        <end position="280"/>
    </location>
</feature>